<accession>A0A1B6Q277</accession>
<evidence type="ECO:0000256" key="10">
    <source>
        <dbReference type="PROSITE-ProRule" id="PRU00455"/>
    </source>
</evidence>
<dbReference type="PANTHER" id="PTHR10315">
    <property type="entry name" value="E3 UBIQUITIN PROTEIN LIGASE SIAH"/>
    <property type="match status" value="1"/>
</dbReference>
<evidence type="ECO:0000256" key="8">
    <source>
        <dbReference type="ARBA" id="ARBA00022786"/>
    </source>
</evidence>
<gene>
    <name evidence="13" type="ORF">SORBI_3003G090100</name>
</gene>
<evidence type="ECO:0000256" key="4">
    <source>
        <dbReference type="ARBA" id="ARBA00012483"/>
    </source>
</evidence>
<dbReference type="PROSITE" id="PS50089">
    <property type="entry name" value="ZF_RING_2"/>
    <property type="match status" value="1"/>
</dbReference>
<dbReference type="SUPFAM" id="SSF49599">
    <property type="entry name" value="TRAF domain-like"/>
    <property type="match status" value="1"/>
</dbReference>
<dbReference type="EMBL" id="CM000762">
    <property type="protein sequence ID" value="KXG32010.1"/>
    <property type="molecule type" value="Genomic_DNA"/>
</dbReference>
<dbReference type="PANTHER" id="PTHR10315:SF71">
    <property type="entry name" value="RING-TYPE E3 UBIQUITIN TRANSFERASE"/>
    <property type="match status" value="1"/>
</dbReference>
<keyword evidence="14" id="KW-1185">Reference proteome</keyword>
<evidence type="ECO:0000313" key="13">
    <source>
        <dbReference type="EMBL" id="KXG32010.1"/>
    </source>
</evidence>
<evidence type="ECO:0000256" key="5">
    <source>
        <dbReference type="ARBA" id="ARBA00022679"/>
    </source>
</evidence>
<dbReference type="InterPro" id="IPR052088">
    <property type="entry name" value="E3_ubiquitin-ligase_SINA"/>
</dbReference>
<evidence type="ECO:0000259" key="12">
    <source>
        <dbReference type="PROSITE" id="PS51081"/>
    </source>
</evidence>
<reference evidence="13 14" key="1">
    <citation type="journal article" date="2009" name="Nature">
        <title>The Sorghum bicolor genome and the diversification of grasses.</title>
        <authorList>
            <person name="Paterson A.H."/>
            <person name="Bowers J.E."/>
            <person name="Bruggmann R."/>
            <person name="Dubchak I."/>
            <person name="Grimwood J."/>
            <person name="Gundlach H."/>
            <person name="Haberer G."/>
            <person name="Hellsten U."/>
            <person name="Mitros T."/>
            <person name="Poliakov A."/>
            <person name="Schmutz J."/>
            <person name="Spannagl M."/>
            <person name="Tang H."/>
            <person name="Wang X."/>
            <person name="Wicker T."/>
            <person name="Bharti A.K."/>
            <person name="Chapman J."/>
            <person name="Feltus F.A."/>
            <person name="Gowik U."/>
            <person name="Grigoriev I.V."/>
            <person name="Lyons E."/>
            <person name="Maher C.A."/>
            <person name="Martis M."/>
            <person name="Narechania A."/>
            <person name="Otillar R.P."/>
            <person name="Penning B.W."/>
            <person name="Salamov A.A."/>
            <person name="Wang Y."/>
            <person name="Zhang L."/>
            <person name="Carpita N.C."/>
            <person name="Freeling M."/>
            <person name="Gingle A.R."/>
            <person name="Hash C.T."/>
            <person name="Keller B."/>
            <person name="Klein P."/>
            <person name="Kresovich S."/>
            <person name="McCann M.C."/>
            <person name="Ming R."/>
            <person name="Peterson D.G."/>
            <person name="Mehboob-ur-Rahman"/>
            <person name="Ware D."/>
            <person name="Westhoff P."/>
            <person name="Mayer K.F."/>
            <person name="Messing J."/>
            <person name="Rokhsar D.S."/>
        </authorList>
    </citation>
    <scope>NUCLEOTIDE SEQUENCE [LARGE SCALE GENOMIC DNA]</scope>
    <source>
        <strain evidence="14">cv. BTx623</strain>
    </source>
</reference>
<dbReference type="UniPathway" id="UPA00143"/>
<dbReference type="InterPro" id="IPR001841">
    <property type="entry name" value="Znf_RING"/>
</dbReference>
<dbReference type="GO" id="GO:0008270">
    <property type="term" value="F:zinc ion binding"/>
    <property type="evidence" value="ECO:0007669"/>
    <property type="project" value="UniProtKB-KW"/>
</dbReference>
<dbReference type="GO" id="GO:0016567">
    <property type="term" value="P:protein ubiquitination"/>
    <property type="evidence" value="ECO:0007669"/>
    <property type="project" value="UniProtKB-UniPathway"/>
</dbReference>
<sequence length="245" mass="26512">MDLDAFECPICLSLFQGSIFQCKNGHVVCDACSVRIHGTCPSCREPVVGDIRCRALENAIAGMALPCAFSSHGCTRLLKHGERRHHEASLCLHAPFACPLQGCAYSGQLLYDHIHDAHAFFLDCVVLCFAVAGSAWRVSLRRSTPFMVLLDAVDRRVFLLLNGGDVRSGRSLSVVCLGPRPMADQLLEYKLEVGGGAGGQPGVLSLSACSMPCMRSWAGQQHTPDGFLFVPDAYWTSLDSVVIVN</sequence>
<keyword evidence="7 10" id="KW-0863">Zinc-finger</keyword>
<evidence type="ECO:0000256" key="6">
    <source>
        <dbReference type="ARBA" id="ARBA00022723"/>
    </source>
</evidence>
<name>A0A1B6Q277_SORBI</name>
<dbReference type="Gramene" id="KXG32010">
    <property type="protein sequence ID" value="KXG32010"/>
    <property type="gene ID" value="SORBI_3003G090100"/>
</dbReference>
<keyword evidence="6" id="KW-0479">Metal-binding</keyword>
<evidence type="ECO:0000259" key="11">
    <source>
        <dbReference type="PROSITE" id="PS50089"/>
    </source>
</evidence>
<dbReference type="CDD" id="cd16571">
    <property type="entry name" value="RING-HC_SIAHs"/>
    <property type="match status" value="1"/>
</dbReference>
<dbReference type="OMA" id="HIHDAHA"/>
<feature type="non-terminal residue" evidence="13">
    <location>
        <position position="245"/>
    </location>
</feature>
<feature type="domain" description="SIAH-type" evidence="12">
    <location>
        <begin position="62"/>
        <end position="119"/>
    </location>
</feature>
<evidence type="ECO:0000256" key="1">
    <source>
        <dbReference type="ARBA" id="ARBA00000900"/>
    </source>
</evidence>
<dbReference type="GO" id="GO:0005737">
    <property type="term" value="C:cytoplasm"/>
    <property type="evidence" value="ECO:0000318"/>
    <property type="project" value="GO_Central"/>
</dbReference>
<dbReference type="InterPro" id="IPR013083">
    <property type="entry name" value="Znf_RING/FYVE/PHD"/>
</dbReference>
<comment type="pathway">
    <text evidence="2">Protein modification; protein ubiquitination.</text>
</comment>
<organism evidence="13 14">
    <name type="scientific">Sorghum bicolor</name>
    <name type="common">Sorghum</name>
    <name type="synonym">Sorghum vulgare</name>
    <dbReference type="NCBI Taxonomy" id="4558"/>
    <lineage>
        <taxon>Eukaryota</taxon>
        <taxon>Viridiplantae</taxon>
        <taxon>Streptophyta</taxon>
        <taxon>Embryophyta</taxon>
        <taxon>Tracheophyta</taxon>
        <taxon>Spermatophyta</taxon>
        <taxon>Magnoliopsida</taxon>
        <taxon>Liliopsida</taxon>
        <taxon>Poales</taxon>
        <taxon>Poaceae</taxon>
        <taxon>PACMAD clade</taxon>
        <taxon>Panicoideae</taxon>
        <taxon>Andropogonodae</taxon>
        <taxon>Andropogoneae</taxon>
        <taxon>Sorghinae</taxon>
        <taxon>Sorghum</taxon>
    </lineage>
</organism>
<dbReference type="AlphaFoldDB" id="A0A1B6Q277"/>
<keyword evidence="5" id="KW-0808">Transferase</keyword>
<dbReference type="Proteomes" id="UP000000768">
    <property type="component" value="Chromosome 3"/>
</dbReference>
<dbReference type="SUPFAM" id="SSF57850">
    <property type="entry name" value="RING/U-box"/>
    <property type="match status" value="1"/>
</dbReference>
<proteinExistence type="inferred from homology"/>
<dbReference type="EC" id="2.3.2.27" evidence="4"/>
<protein>
    <recommendedName>
        <fullName evidence="4">RING-type E3 ubiquitin transferase</fullName>
        <ecNumber evidence="4">2.3.2.27</ecNumber>
    </recommendedName>
</protein>
<comment type="catalytic activity">
    <reaction evidence="1">
        <text>S-ubiquitinyl-[E2 ubiquitin-conjugating enzyme]-L-cysteine + [acceptor protein]-L-lysine = [E2 ubiquitin-conjugating enzyme]-L-cysteine + N(6)-ubiquitinyl-[acceptor protein]-L-lysine.</text>
        <dbReference type="EC" id="2.3.2.27"/>
    </reaction>
</comment>
<dbReference type="Pfam" id="PF21362">
    <property type="entry name" value="Sina_RING"/>
    <property type="match status" value="1"/>
</dbReference>
<dbReference type="InterPro" id="IPR049548">
    <property type="entry name" value="Sina-like_RING"/>
</dbReference>
<dbReference type="STRING" id="4558.A0A1B6Q277"/>
<evidence type="ECO:0000313" key="14">
    <source>
        <dbReference type="Proteomes" id="UP000000768"/>
    </source>
</evidence>
<evidence type="ECO:0000256" key="9">
    <source>
        <dbReference type="ARBA" id="ARBA00022833"/>
    </source>
</evidence>
<comment type="similarity">
    <text evidence="3">Belongs to the SINA (Seven in absentia) family.</text>
</comment>
<dbReference type="Gene3D" id="3.30.40.10">
    <property type="entry name" value="Zinc/RING finger domain, C3HC4 (zinc finger)"/>
    <property type="match status" value="2"/>
</dbReference>
<evidence type="ECO:0000256" key="7">
    <source>
        <dbReference type="ARBA" id="ARBA00022771"/>
    </source>
</evidence>
<dbReference type="InParanoid" id="A0A1B6Q277"/>
<feature type="domain" description="RING-type" evidence="11">
    <location>
        <begin position="8"/>
        <end position="44"/>
    </location>
</feature>
<keyword evidence="9" id="KW-0862">Zinc</keyword>
<evidence type="ECO:0000256" key="2">
    <source>
        <dbReference type="ARBA" id="ARBA00004906"/>
    </source>
</evidence>
<evidence type="ECO:0000256" key="3">
    <source>
        <dbReference type="ARBA" id="ARBA00009119"/>
    </source>
</evidence>
<dbReference type="GO" id="GO:0061630">
    <property type="term" value="F:ubiquitin protein ligase activity"/>
    <property type="evidence" value="ECO:0000318"/>
    <property type="project" value="GO_Central"/>
</dbReference>
<dbReference type="InterPro" id="IPR013010">
    <property type="entry name" value="Znf_SIAH"/>
</dbReference>
<reference evidence="14" key="2">
    <citation type="journal article" date="2018" name="Plant J.">
        <title>The Sorghum bicolor reference genome: improved assembly, gene annotations, a transcriptome atlas, and signatures of genome organization.</title>
        <authorList>
            <person name="McCormick R.F."/>
            <person name="Truong S.K."/>
            <person name="Sreedasyam A."/>
            <person name="Jenkins J."/>
            <person name="Shu S."/>
            <person name="Sims D."/>
            <person name="Kennedy M."/>
            <person name="Amirebrahimi M."/>
            <person name="Weers B.D."/>
            <person name="McKinley B."/>
            <person name="Mattison A."/>
            <person name="Morishige D.T."/>
            <person name="Grimwood J."/>
            <person name="Schmutz J."/>
            <person name="Mullet J.E."/>
        </authorList>
    </citation>
    <scope>NUCLEOTIDE SEQUENCE [LARGE SCALE GENOMIC DNA]</scope>
    <source>
        <strain evidence="14">cv. BTx623</strain>
    </source>
</reference>
<dbReference type="PROSITE" id="PS51081">
    <property type="entry name" value="ZF_SIAH"/>
    <property type="match status" value="1"/>
</dbReference>
<keyword evidence="8" id="KW-0833">Ubl conjugation pathway</keyword>